<keyword evidence="7" id="KW-0137">Centromere</keyword>
<evidence type="ECO:0000256" key="4">
    <source>
        <dbReference type="ARBA" id="ARBA00016380"/>
    </source>
</evidence>
<dbReference type="GO" id="GO:0000775">
    <property type="term" value="C:chromosome, centromeric region"/>
    <property type="evidence" value="ECO:0007669"/>
    <property type="project" value="UniProtKB-SubCell"/>
</dbReference>
<evidence type="ECO:0000256" key="3">
    <source>
        <dbReference type="ARBA" id="ARBA00011060"/>
    </source>
</evidence>
<dbReference type="EMBL" id="GECL01001374">
    <property type="protein sequence ID" value="JAP04750.1"/>
    <property type="molecule type" value="Transcribed_RNA"/>
</dbReference>
<evidence type="ECO:0000256" key="2">
    <source>
        <dbReference type="ARBA" id="ARBA00004584"/>
    </source>
</evidence>
<organism evidence="8">
    <name type="scientific">Triatoma dimidiata</name>
    <name type="common">Kissing bug</name>
    <name type="synonym">Meccus dimidiatus</name>
    <dbReference type="NCBI Taxonomy" id="72491"/>
    <lineage>
        <taxon>Eukaryota</taxon>
        <taxon>Metazoa</taxon>
        <taxon>Ecdysozoa</taxon>
        <taxon>Arthropoda</taxon>
        <taxon>Hexapoda</taxon>
        <taxon>Insecta</taxon>
        <taxon>Pterygota</taxon>
        <taxon>Neoptera</taxon>
        <taxon>Paraneoptera</taxon>
        <taxon>Hemiptera</taxon>
        <taxon>Heteroptera</taxon>
        <taxon>Panheteroptera</taxon>
        <taxon>Cimicomorpha</taxon>
        <taxon>Reduviidae</taxon>
        <taxon>Triatominae</taxon>
        <taxon>Triatoma</taxon>
    </lineage>
</organism>
<dbReference type="PANTHER" id="PTHR31740:SF2">
    <property type="entry name" value="CENTROMERE PROTEIN L"/>
    <property type="match status" value="1"/>
</dbReference>
<feature type="non-terminal residue" evidence="8">
    <location>
        <position position="1"/>
    </location>
</feature>
<dbReference type="Pfam" id="PF13092">
    <property type="entry name" value="CENP-L"/>
    <property type="match status" value="1"/>
</dbReference>
<proteinExistence type="inferred from homology"/>
<name>A0A0V0G9R3_TRIDM</name>
<dbReference type="GO" id="GO:0005634">
    <property type="term" value="C:nucleus"/>
    <property type="evidence" value="ECO:0007669"/>
    <property type="project" value="UniProtKB-SubCell"/>
</dbReference>
<protein>
    <recommendedName>
        <fullName evidence="4">Centromere protein L</fullName>
    </recommendedName>
</protein>
<evidence type="ECO:0000313" key="8">
    <source>
        <dbReference type="EMBL" id="JAP04750.1"/>
    </source>
</evidence>
<sequence length="273" mass="30862">KNIKKVPLLKAITGKNVSIYAVTTLANFSFEKEYLKKYSKLLKNRLSKKMTDYHVVFDTLGGMAYSLPALMVKVVKDDKIRYESLFLTLSDGNESHGKSASLPVLCVLKESGASVTKIIHTSLEKMFNCSIRPCYISNHKFLWLTGIGINESIMRKANDGINISFSLPDFSQQALVHVHLTEESIENLWLSSRADPTSNILKLDEIQLFFHGFLEHIKNTYGFNLEECSLKSITMEGIKFISGKKLQIFISSEEIAYLILSFLHSDCISSKFL</sequence>
<evidence type="ECO:0000256" key="7">
    <source>
        <dbReference type="ARBA" id="ARBA00023328"/>
    </source>
</evidence>
<evidence type="ECO:0000256" key="5">
    <source>
        <dbReference type="ARBA" id="ARBA00022454"/>
    </source>
</evidence>
<dbReference type="AlphaFoldDB" id="A0A0V0G9R3"/>
<dbReference type="InterPro" id="IPR025204">
    <property type="entry name" value="CENP-L"/>
</dbReference>
<evidence type="ECO:0000256" key="1">
    <source>
        <dbReference type="ARBA" id="ARBA00004123"/>
    </source>
</evidence>
<keyword evidence="6" id="KW-0539">Nucleus</keyword>
<keyword evidence="5" id="KW-0158">Chromosome</keyword>
<dbReference type="PANTHER" id="PTHR31740">
    <property type="entry name" value="CENTROMERE PROTEIN L"/>
    <property type="match status" value="1"/>
</dbReference>
<comment type="subcellular location">
    <subcellularLocation>
        <location evidence="2">Chromosome</location>
        <location evidence="2">Centromere</location>
    </subcellularLocation>
    <subcellularLocation>
        <location evidence="1">Nucleus</location>
    </subcellularLocation>
</comment>
<comment type="similarity">
    <text evidence="3">Belongs to the CENP-L/IML3 family.</text>
</comment>
<evidence type="ECO:0000256" key="6">
    <source>
        <dbReference type="ARBA" id="ARBA00023242"/>
    </source>
</evidence>
<reference evidence="8" key="1">
    <citation type="journal article" date="2018" name="J. Proteomics">
        <title>Exploring the molecular complexity of Triatoma dimidiata sialome.</title>
        <authorList>
            <person name="Santiago P.B."/>
            <person name="de Araujo C.N."/>
            <person name="Charneau S."/>
            <person name="Bastos I.M.D."/>
            <person name="Assumpcao T.C.F."/>
            <person name="Queiroz R.M.L."/>
            <person name="Praca Y.R."/>
            <person name="Cordeiro T.M."/>
            <person name="Garcia C.H.S."/>
            <person name="da Silva I.G."/>
            <person name="Raiol T."/>
            <person name="Motta F.N."/>
            <person name="de Araujo Oliveira J.V."/>
            <person name="de Sousa M.V."/>
            <person name="Ribeiro J.M.C."/>
            <person name="de Santana J.M."/>
        </authorList>
    </citation>
    <scope>NUCLEOTIDE SEQUENCE</scope>
    <source>
        <strain evidence="8">Santander</strain>
        <tissue evidence="8">Salivary glands</tissue>
    </source>
</reference>
<accession>A0A0V0G9R3</accession>